<accession>A0A2K1P4Z2</accession>
<comment type="caution">
    <text evidence="3">The sequence shown here is derived from an EMBL/GenBank/DDBJ whole genome shotgun (WGS) entry which is preliminary data.</text>
</comment>
<name>A0A2K1P4Z2_9BACT</name>
<gene>
    <name evidence="3" type="ORF">X927_09880</name>
</gene>
<keyword evidence="2" id="KW-1133">Transmembrane helix</keyword>
<evidence type="ECO:0000313" key="3">
    <source>
        <dbReference type="EMBL" id="PNR97865.1"/>
    </source>
</evidence>
<reference evidence="3 4" key="1">
    <citation type="submission" date="2013-12" db="EMBL/GenBank/DDBJ databases">
        <title>Comparative genomics of Petrotoga isolates.</title>
        <authorList>
            <person name="Nesbo C.L."/>
            <person name="Charchuk R."/>
            <person name="Chow K."/>
        </authorList>
    </citation>
    <scope>NUCLEOTIDE SEQUENCE [LARGE SCALE GENOMIC DNA]</scope>
    <source>
        <strain evidence="3 4">DSM 14811</strain>
    </source>
</reference>
<keyword evidence="1" id="KW-0175">Coiled coil</keyword>
<evidence type="ECO:0000313" key="4">
    <source>
        <dbReference type="Proteomes" id="UP000236604"/>
    </source>
</evidence>
<feature type="transmembrane region" description="Helical" evidence="2">
    <location>
        <begin position="6"/>
        <end position="23"/>
    </location>
</feature>
<feature type="coiled-coil region" evidence="1">
    <location>
        <begin position="25"/>
        <end position="124"/>
    </location>
</feature>
<keyword evidence="4" id="KW-1185">Reference proteome</keyword>
<dbReference type="InterPro" id="IPR046118">
    <property type="entry name" value="DUF6115"/>
</dbReference>
<organism evidence="3 4">
    <name type="scientific">Petrotoga mexicana DSM 14811</name>
    <dbReference type="NCBI Taxonomy" id="1122954"/>
    <lineage>
        <taxon>Bacteria</taxon>
        <taxon>Thermotogati</taxon>
        <taxon>Thermotogota</taxon>
        <taxon>Thermotogae</taxon>
        <taxon>Petrotogales</taxon>
        <taxon>Petrotogaceae</taxon>
        <taxon>Petrotoga</taxon>
    </lineage>
</organism>
<dbReference type="Gene3D" id="1.10.10.2480">
    <property type="match status" value="1"/>
</dbReference>
<dbReference type="RefSeq" id="WP_103077842.1">
    <property type="nucleotide sequence ID" value="NZ_AZRN01000036.1"/>
</dbReference>
<proteinExistence type="predicted"/>
<sequence length="262" mass="30604">MVILYLLVVLSLTISIVNIFLMIRLGNFLQENNETGEKYENFEEEKNLYLARFQKITSTRLRALDNKIELVDQLMKDLDDAYAKTFSLLTDLERKLDSYKRQEIETKVQNTKNLEDQKDNKNQKETVEKDDRLRVYELSRKLNISSKKLVDFINTNTDLDVSNHLVKLTPEEEKMIFEKIKEVPNISSKKENIPSNIDMAKDKDKNININISKDNANYKYDKTDKILELSKNGYTHQEIAKELKIGVGEIMLVLSLFNNEGK</sequence>
<protein>
    <recommendedName>
        <fullName evidence="5">Translation initiation factor IF-2 N-terminal domain-containing protein</fullName>
    </recommendedName>
</protein>
<dbReference type="Proteomes" id="UP000236604">
    <property type="component" value="Unassembled WGS sequence"/>
</dbReference>
<dbReference type="AlphaFoldDB" id="A0A2K1P4Z2"/>
<evidence type="ECO:0008006" key="5">
    <source>
        <dbReference type="Google" id="ProtNLM"/>
    </source>
</evidence>
<evidence type="ECO:0000256" key="2">
    <source>
        <dbReference type="SAM" id="Phobius"/>
    </source>
</evidence>
<keyword evidence="2" id="KW-0812">Transmembrane</keyword>
<keyword evidence="2" id="KW-0472">Membrane</keyword>
<evidence type="ECO:0000256" key="1">
    <source>
        <dbReference type="SAM" id="Coils"/>
    </source>
</evidence>
<dbReference type="EMBL" id="AZRN01000036">
    <property type="protein sequence ID" value="PNR97865.1"/>
    <property type="molecule type" value="Genomic_DNA"/>
</dbReference>
<dbReference type="Pfam" id="PF19610">
    <property type="entry name" value="DUF6115"/>
    <property type="match status" value="1"/>
</dbReference>